<accession>A0A0B1TQB1</accession>
<dbReference type="EMBL" id="KN549331">
    <property type="protein sequence ID" value="KHJ98296.1"/>
    <property type="molecule type" value="Genomic_DNA"/>
</dbReference>
<reference evidence="1 2" key="1">
    <citation type="submission" date="2014-03" db="EMBL/GenBank/DDBJ databases">
        <title>Draft genome of the hookworm Oesophagostomum dentatum.</title>
        <authorList>
            <person name="Mitreva M."/>
        </authorList>
    </citation>
    <scope>NUCLEOTIDE SEQUENCE [LARGE SCALE GENOMIC DNA]</scope>
    <source>
        <strain evidence="1 2">OD-Hann</strain>
    </source>
</reference>
<gene>
    <name evidence="1" type="ORF">OESDEN_01718</name>
</gene>
<dbReference type="AlphaFoldDB" id="A0A0B1TQB1"/>
<proteinExistence type="predicted"/>
<protein>
    <submittedName>
        <fullName evidence="1">Uncharacterized protein</fullName>
    </submittedName>
</protein>
<name>A0A0B1TQB1_OESDE</name>
<sequence length="61" mass="6949">MKKENRRWTLETPNGRIHAEIEYILTNRRWCLLDVSVVPFFCSGSDHSPSSKEGASGIIKS</sequence>
<keyword evidence="2" id="KW-1185">Reference proteome</keyword>
<evidence type="ECO:0000313" key="1">
    <source>
        <dbReference type="EMBL" id="KHJ98296.1"/>
    </source>
</evidence>
<dbReference type="OrthoDB" id="5844535at2759"/>
<dbReference type="Proteomes" id="UP000053660">
    <property type="component" value="Unassembled WGS sequence"/>
</dbReference>
<organism evidence="1 2">
    <name type="scientific">Oesophagostomum dentatum</name>
    <name type="common">Nodular worm</name>
    <dbReference type="NCBI Taxonomy" id="61180"/>
    <lineage>
        <taxon>Eukaryota</taxon>
        <taxon>Metazoa</taxon>
        <taxon>Ecdysozoa</taxon>
        <taxon>Nematoda</taxon>
        <taxon>Chromadorea</taxon>
        <taxon>Rhabditida</taxon>
        <taxon>Rhabditina</taxon>
        <taxon>Rhabditomorpha</taxon>
        <taxon>Strongyloidea</taxon>
        <taxon>Strongylidae</taxon>
        <taxon>Oesophagostomum</taxon>
    </lineage>
</organism>
<evidence type="ECO:0000313" key="2">
    <source>
        <dbReference type="Proteomes" id="UP000053660"/>
    </source>
</evidence>